<name>A0A4R1B7S5_9PROT</name>
<reference evidence="2 3" key="1">
    <citation type="submission" date="2019-03" db="EMBL/GenBank/DDBJ databases">
        <title>Genome sequence of Thiobacillaceae bacterium LSR1, a sulfur-oxidizing bacterium isolated from freshwater sediment.</title>
        <authorList>
            <person name="Li S."/>
        </authorList>
    </citation>
    <scope>NUCLEOTIDE SEQUENCE [LARGE SCALE GENOMIC DNA]</scope>
    <source>
        <strain evidence="2 3">LSR1</strain>
    </source>
</reference>
<dbReference type="RefSeq" id="WP_131448396.1">
    <property type="nucleotide sequence ID" value="NZ_SJZB01000046.1"/>
</dbReference>
<keyword evidence="3" id="KW-1185">Reference proteome</keyword>
<dbReference type="AlphaFoldDB" id="A0A4R1B7S5"/>
<comment type="caution">
    <text evidence="2">The sequence shown here is derived from an EMBL/GenBank/DDBJ whole genome shotgun (WGS) entry which is preliminary data.</text>
</comment>
<feature type="signal peptide" evidence="1">
    <location>
        <begin position="1"/>
        <end position="21"/>
    </location>
</feature>
<dbReference type="EMBL" id="SJZB01000046">
    <property type="protein sequence ID" value="TCJ11953.1"/>
    <property type="molecule type" value="Genomic_DNA"/>
</dbReference>
<dbReference type="Pfam" id="PF13899">
    <property type="entry name" value="Thioredoxin_7"/>
    <property type="match status" value="1"/>
</dbReference>
<feature type="chain" id="PRO_5020491111" description="Thioredoxin-like fold domain-containing protein" evidence="1">
    <location>
        <begin position="22"/>
        <end position="162"/>
    </location>
</feature>
<dbReference type="SUPFAM" id="SSF52833">
    <property type="entry name" value="Thioredoxin-like"/>
    <property type="match status" value="1"/>
</dbReference>
<evidence type="ECO:0008006" key="4">
    <source>
        <dbReference type="Google" id="ProtNLM"/>
    </source>
</evidence>
<protein>
    <recommendedName>
        <fullName evidence="4">Thioredoxin-like fold domain-containing protein</fullName>
    </recommendedName>
</protein>
<gene>
    <name evidence="2" type="ORF">EZJ19_13385</name>
</gene>
<evidence type="ECO:0000256" key="1">
    <source>
        <dbReference type="SAM" id="SignalP"/>
    </source>
</evidence>
<dbReference type="Gene3D" id="3.40.30.10">
    <property type="entry name" value="Glutaredoxin"/>
    <property type="match status" value="1"/>
</dbReference>
<sequence>MKPTLAWLGAILTWASASAWAAGGVPPVSDLSRDAEAARAINGAILVVLTGQHCVYCERVLNNFLIPMSGNKDYQAKVVMRRMVVSDDSPIRGFDGKPNTPAKLAALYGYTLVPTVLLLDGKGRLLAKPVVGLTTEDYYGMYLDEAIDGALAKIRGPARGSL</sequence>
<dbReference type="OrthoDB" id="8561208at2"/>
<dbReference type="InterPro" id="IPR036249">
    <property type="entry name" value="Thioredoxin-like_sf"/>
</dbReference>
<evidence type="ECO:0000313" key="2">
    <source>
        <dbReference type="EMBL" id="TCJ11953.1"/>
    </source>
</evidence>
<proteinExistence type="predicted"/>
<dbReference type="Proteomes" id="UP000295443">
    <property type="component" value="Unassembled WGS sequence"/>
</dbReference>
<evidence type="ECO:0000313" key="3">
    <source>
        <dbReference type="Proteomes" id="UP000295443"/>
    </source>
</evidence>
<organism evidence="2 3">
    <name type="scientific">Parasulfuritortus cantonensis</name>
    <dbReference type="NCBI Taxonomy" id="2528202"/>
    <lineage>
        <taxon>Bacteria</taxon>
        <taxon>Pseudomonadati</taxon>
        <taxon>Pseudomonadota</taxon>
        <taxon>Betaproteobacteria</taxon>
        <taxon>Nitrosomonadales</taxon>
        <taxon>Thiobacillaceae</taxon>
        <taxon>Parasulfuritortus</taxon>
    </lineage>
</organism>
<accession>A0A4R1B7S5</accession>
<keyword evidence="1" id="KW-0732">Signal</keyword>